<dbReference type="KEGG" id="sre:PTSG_08228"/>
<evidence type="ECO:0000259" key="4">
    <source>
        <dbReference type="Pfam" id="PF07479"/>
    </source>
</evidence>
<reference evidence="5" key="1">
    <citation type="submission" date="2009-08" db="EMBL/GenBank/DDBJ databases">
        <title>Annotation of Salpingoeca rosetta.</title>
        <authorList>
            <consortium name="The Broad Institute Genome Sequencing Platform"/>
            <person name="Russ C."/>
            <person name="Cuomo C."/>
            <person name="Burger G."/>
            <person name="Gray M.W."/>
            <person name="Holland P.W.H."/>
            <person name="King N."/>
            <person name="Lang F.B.F."/>
            <person name="Roger A.J."/>
            <person name="Ruiz-Trillo I."/>
            <person name="Young S.K."/>
            <person name="Zeng Q."/>
            <person name="Gargeya S."/>
            <person name="Alvarado L."/>
            <person name="Berlin A."/>
            <person name="Chapman S.B."/>
            <person name="Chen Z."/>
            <person name="Freedman E."/>
            <person name="Gellesch M."/>
            <person name="Goldberg J."/>
            <person name="Griggs A."/>
            <person name="Gujja S."/>
            <person name="Heilman E."/>
            <person name="Heiman D."/>
            <person name="Howarth C."/>
            <person name="Mehta T."/>
            <person name="Neiman D."/>
            <person name="Pearson M."/>
            <person name="Roberts A."/>
            <person name="Saif S."/>
            <person name="Shea T."/>
            <person name="Shenoy N."/>
            <person name="Sisk P."/>
            <person name="Stolte C."/>
            <person name="Sykes S."/>
            <person name="White J."/>
            <person name="Yandava C."/>
            <person name="Haas B."/>
            <person name="Nusbaum C."/>
            <person name="Birren B."/>
        </authorList>
    </citation>
    <scope>NUCLEOTIDE SEQUENCE [LARGE SCALE GENOMIC DNA]</scope>
    <source>
        <strain evidence="5">ATCC 50818</strain>
    </source>
</reference>
<keyword evidence="6" id="KW-1185">Reference proteome</keyword>
<dbReference type="GO" id="GO:0051287">
    <property type="term" value="F:NAD binding"/>
    <property type="evidence" value="ECO:0007669"/>
    <property type="project" value="InterPro"/>
</dbReference>
<dbReference type="GO" id="GO:0047952">
    <property type="term" value="F:glycerol-3-phosphate dehydrogenase [NAD(P)+] activity"/>
    <property type="evidence" value="ECO:0007669"/>
    <property type="project" value="TreeGrafter"/>
</dbReference>
<proteinExistence type="predicted"/>
<dbReference type="InterPro" id="IPR011128">
    <property type="entry name" value="G3P_DH_NAD-dep_N"/>
</dbReference>
<dbReference type="OrthoDB" id="10263760at2759"/>
<evidence type="ECO:0000313" key="5">
    <source>
        <dbReference type="EMBL" id="EGD76881.1"/>
    </source>
</evidence>
<dbReference type="Gene3D" id="1.10.1040.10">
    <property type="entry name" value="N-(1-d-carboxylethyl)-l-norvaline Dehydrogenase, domain 2"/>
    <property type="match status" value="1"/>
</dbReference>
<evidence type="ECO:0000256" key="1">
    <source>
        <dbReference type="ARBA" id="ARBA00023002"/>
    </source>
</evidence>
<feature type="region of interest" description="Disordered" evidence="2">
    <location>
        <begin position="497"/>
        <end position="530"/>
    </location>
</feature>
<evidence type="ECO:0000256" key="2">
    <source>
        <dbReference type="SAM" id="MobiDB-lite"/>
    </source>
</evidence>
<dbReference type="OMA" id="HNGPEEK"/>
<dbReference type="Gene3D" id="3.40.50.720">
    <property type="entry name" value="NAD(P)-binding Rossmann-like Domain"/>
    <property type="match status" value="1"/>
</dbReference>
<sequence length="530" mass="57673">MDDDGCHGRRLPLGVIRERVQALCDALGLNNNGARNAVGRLASVASGSRPLRIVGLGAGAWGAVFMAMLQEMYGQAPDLVDITIWRRGGRTVSKEVVTHVMDVVNADEAVLRRLRNSSVYLKYVSARLGDRTLTACEMLRDGFCLNLPDCPLCPLKVTTELEEAVYDADVIVNGLPSTETRAVFEKVGRILKQTRNRDNPMPFVISLSKGVETRLEPHPHIITPTRIIHEAGGVPMDRCFYLGGPNIAAEIWRGEYANARICGGVRAVRTALADFIRNDNFVVWTSPDVITHEVMGGLKNVYAIGMGITTAATNNSATSKAVYFSNAAAEMVFITRLLSERPDDLQGPLLADTYVTLLKGRNAWYGERLGRGELCPSMGDVVPGKGLIQGISAVHAFHELLSDERVQVFDCDAQRAVSPVEVLPMLRHLKEMLSRDDDDMAAATRQFIAKLKDASATDPAQRLRTDNLYCAMLTRLPHEIVVEDADGGGDGAGVADGGAGVGPEQRHRNRSFIGGADEAEEDINPHFTKT</sequence>
<evidence type="ECO:0000259" key="3">
    <source>
        <dbReference type="Pfam" id="PF01210"/>
    </source>
</evidence>
<dbReference type="InterPro" id="IPR006109">
    <property type="entry name" value="G3P_DH_NAD-dep_C"/>
</dbReference>
<accession>F2UID2</accession>
<dbReference type="GeneID" id="16071814"/>
<name>F2UID2_SALR5</name>
<dbReference type="GO" id="GO:0005829">
    <property type="term" value="C:cytosol"/>
    <property type="evidence" value="ECO:0007669"/>
    <property type="project" value="TreeGrafter"/>
</dbReference>
<feature type="domain" description="Glycerol-3-phosphate dehydrogenase NAD-dependent C-terminal" evidence="4">
    <location>
        <begin position="288"/>
        <end position="407"/>
    </location>
</feature>
<feature type="domain" description="Glycerol-3-phosphate dehydrogenase NAD-dependent N-terminal" evidence="3">
    <location>
        <begin position="155"/>
        <end position="259"/>
    </location>
</feature>
<dbReference type="AlphaFoldDB" id="F2UID2"/>
<dbReference type="GO" id="GO:0046168">
    <property type="term" value="P:glycerol-3-phosphate catabolic process"/>
    <property type="evidence" value="ECO:0007669"/>
    <property type="project" value="InterPro"/>
</dbReference>
<dbReference type="InterPro" id="IPR013328">
    <property type="entry name" value="6PGD_dom2"/>
</dbReference>
<dbReference type="InParanoid" id="F2UID2"/>
<keyword evidence="1" id="KW-0560">Oxidoreductase</keyword>
<dbReference type="PANTHER" id="PTHR11728">
    <property type="entry name" value="GLYCEROL-3-PHOSPHATE DEHYDROGENASE"/>
    <property type="match status" value="1"/>
</dbReference>
<organism evidence="6">
    <name type="scientific">Salpingoeca rosetta (strain ATCC 50818 / BSB-021)</name>
    <dbReference type="NCBI Taxonomy" id="946362"/>
    <lineage>
        <taxon>Eukaryota</taxon>
        <taxon>Choanoflagellata</taxon>
        <taxon>Craspedida</taxon>
        <taxon>Salpingoecidae</taxon>
        <taxon>Salpingoeca</taxon>
    </lineage>
</organism>
<gene>
    <name evidence="5" type="ORF">PTSG_08228</name>
</gene>
<dbReference type="SUPFAM" id="SSF51735">
    <property type="entry name" value="NAD(P)-binding Rossmann-fold domains"/>
    <property type="match status" value="1"/>
</dbReference>
<dbReference type="STRING" id="946362.F2UID2"/>
<dbReference type="eggNOG" id="KOG2711">
    <property type="taxonomic scope" value="Eukaryota"/>
</dbReference>
<evidence type="ECO:0000313" key="6">
    <source>
        <dbReference type="Proteomes" id="UP000007799"/>
    </source>
</evidence>
<dbReference type="InterPro" id="IPR008927">
    <property type="entry name" value="6-PGluconate_DH-like_C_sf"/>
</dbReference>
<dbReference type="Pfam" id="PF01210">
    <property type="entry name" value="NAD_Gly3P_dh_N"/>
    <property type="match status" value="1"/>
</dbReference>
<dbReference type="InterPro" id="IPR036291">
    <property type="entry name" value="NAD(P)-bd_dom_sf"/>
</dbReference>
<dbReference type="Proteomes" id="UP000007799">
    <property type="component" value="Unassembled WGS sequence"/>
</dbReference>
<dbReference type="EMBL" id="GL832975">
    <property type="protein sequence ID" value="EGD76881.1"/>
    <property type="molecule type" value="Genomic_DNA"/>
</dbReference>
<dbReference type="RefSeq" id="XP_004991253.1">
    <property type="nucleotide sequence ID" value="XM_004991196.1"/>
</dbReference>
<dbReference type="GO" id="GO:0005975">
    <property type="term" value="P:carbohydrate metabolic process"/>
    <property type="evidence" value="ECO:0007669"/>
    <property type="project" value="InterPro"/>
</dbReference>
<dbReference type="Pfam" id="PF07479">
    <property type="entry name" value="NAD_Gly3P_dh_C"/>
    <property type="match status" value="1"/>
</dbReference>
<dbReference type="SUPFAM" id="SSF48179">
    <property type="entry name" value="6-phosphogluconate dehydrogenase C-terminal domain-like"/>
    <property type="match status" value="1"/>
</dbReference>
<dbReference type="PANTHER" id="PTHR11728:SF30">
    <property type="entry name" value="GLYCEROL-3-PHOSPHATE DEHYDROGENASE [NAD(+)] GPDHC1, CYTOSOLIC"/>
    <property type="match status" value="1"/>
</dbReference>
<protein>
    <submittedName>
        <fullName evidence="5">Glycerol-3-phosphate dehydrogenase</fullName>
    </submittedName>
</protein>